<dbReference type="Proteomes" id="UP000199517">
    <property type="component" value="Unassembled WGS sequence"/>
</dbReference>
<protein>
    <submittedName>
        <fullName evidence="1">TolB amino-terminal domain-containing protein</fullName>
    </submittedName>
</protein>
<name>A0A1I1Y8H1_9BURK</name>
<accession>A0A1I1Y8H1</accession>
<gene>
    <name evidence="1" type="ORF">SAMN04489710_11658</name>
</gene>
<organism evidence="1 2">
    <name type="scientific">Paracidovorax konjaci</name>
    <dbReference type="NCBI Taxonomy" id="32040"/>
    <lineage>
        <taxon>Bacteria</taxon>
        <taxon>Pseudomonadati</taxon>
        <taxon>Pseudomonadota</taxon>
        <taxon>Betaproteobacteria</taxon>
        <taxon>Burkholderiales</taxon>
        <taxon>Comamonadaceae</taxon>
        <taxon>Paracidovorax</taxon>
    </lineage>
</organism>
<dbReference type="STRING" id="32040.SAMN04489710_11658"/>
<dbReference type="EMBL" id="FOMQ01000016">
    <property type="protein sequence ID" value="SFE15864.1"/>
    <property type="molecule type" value="Genomic_DNA"/>
</dbReference>
<proteinExistence type="predicted"/>
<keyword evidence="2" id="KW-1185">Reference proteome</keyword>
<evidence type="ECO:0000313" key="1">
    <source>
        <dbReference type="EMBL" id="SFE15864.1"/>
    </source>
</evidence>
<sequence length="252" mass="28286">MNEGMTLKDGTEEIKEDDVRSACDAIMRSECFTKAHRMQRLLRFLVAQAIAGDSRNTSEYAIGIEVFDREPAVFLPAEDPIVRVQVGRLRQRLEAYYAAHEPPQDIEIHIPVGTYMPVLRRRRDAAGGAGSDHLLVVQPIHYIAERMDGQAFADGLYEELLEQLFKSFGAVLMPSGPSPAPAGAAARCAHHRVEGSVRIDEGRIRASIRLVDPSLRRITWARNFDRSVQFGIEQQEELAACICSALRQNFRR</sequence>
<reference evidence="2" key="1">
    <citation type="submission" date="2016-10" db="EMBL/GenBank/DDBJ databases">
        <authorList>
            <person name="Varghese N."/>
            <person name="Submissions S."/>
        </authorList>
    </citation>
    <scope>NUCLEOTIDE SEQUENCE [LARGE SCALE GENOMIC DNA]</scope>
    <source>
        <strain evidence="2">DSM 7481</strain>
    </source>
</reference>
<dbReference type="AlphaFoldDB" id="A0A1I1Y8H1"/>
<evidence type="ECO:0000313" key="2">
    <source>
        <dbReference type="Proteomes" id="UP000199517"/>
    </source>
</evidence>